<organism evidence="3 4">
    <name type="scientific">Salinimicrobium gaetbulicola</name>
    <dbReference type="NCBI Taxonomy" id="999702"/>
    <lineage>
        <taxon>Bacteria</taxon>
        <taxon>Pseudomonadati</taxon>
        <taxon>Bacteroidota</taxon>
        <taxon>Flavobacteriia</taxon>
        <taxon>Flavobacteriales</taxon>
        <taxon>Flavobacteriaceae</taxon>
        <taxon>Salinimicrobium</taxon>
    </lineage>
</organism>
<keyword evidence="1" id="KW-0472">Membrane</keyword>
<sequence>MIKFFKTLYLNSRFFLVVYSLAAGFLFSYWLAWLYPVLWILTVLFVVIFLFDVIALYTASGIGAGRELPEKFSNSDENPVQVNIQNNFPFKLNVEVIDEIPIQFQKRDFKQELLIPANSKSVSEYRLTPVERGEYFFGKLNIFASTQLRLAKKRFSFDKGQMVKVYPSIIQMKKLDFLAIDRKIAQPGLKKIRKVGHTMEFEQIRDYVPGDDIRSINWKATAKQGGLMINQYQDEKSQPVYSVIDLGRTMKMPFENLKLVDYAINSSLAFSNIVLKKKDKAGLVSFSNKIDKIVPASSKRSNLNILLENLYNIDTDFLDSDFGMLYTHINRKLPRRTLLMLYTNFEHLSALNRQLPYLLALAKKHLLVVIFFENTELESLVNKEAHDIPGIFDQTVAEQFAYDKRLMARELQKYGIQTVLTKPQELSINTINKYLEIKKRGML</sequence>
<dbReference type="RefSeq" id="WP_380736187.1">
    <property type="nucleotide sequence ID" value="NZ_JBHTJP010000002.1"/>
</dbReference>
<feature type="transmembrane region" description="Helical" evidence="1">
    <location>
        <begin position="37"/>
        <end position="59"/>
    </location>
</feature>
<evidence type="ECO:0000313" key="4">
    <source>
        <dbReference type="Proteomes" id="UP001597100"/>
    </source>
</evidence>
<protein>
    <submittedName>
        <fullName evidence="3">DUF58 domain-containing protein</fullName>
    </submittedName>
</protein>
<dbReference type="EMBL" id="JBHTJP010000002">
    <property type="protein sequence ID" value="MFD0975173.1"/>
    <property type="molecule type" value="Genomic_DNA"/>
</dbReference>
<dbReference type="PANTHER" id="PTHR33608:SF3">
    <property type="entry name" value="SLR2013 PROTEIN"/>
    <property type="match status" value="1"/>
</dbReference>
<feature type="transmembrane region" description="Helical" evidence="1">
    <location>
        <begin position="12"/>
        <end position="31"/>
    </location>
</feature>
<evidence type="ECO:0000256" key="1">
    <source>
        <dbReference type="SAM" id="Phobius"/>
    </source>
</evidence>
<dbReference type="Proteomes" id="UP001597100">
    <property type="component" value="Unassembled WGS sequence"/>
</dbReference>
<keyword evidence="4" id="KW-1185">Reference proteome</keyword>
<evidence type="ECO:0000259" key="2">
    <source>
        <dbReference type="Pfam" id="PF01882"/>
    </source>
</evidence>
<dbReference type="InterPro" id="IPR002881">
    <property type="entry name" value="DUF58"/>
</dbReference>
<keyword evidence="1" id="KW-1133">Transmembrane helix</keyword>
<keyword evidence="1" id="KW-0812">Transmembrane</keyword>
<accession>A0ABW3IAT0</accession>
<gene>
    <name evidence="3" type="ORF">ACFQ1G_00075</name>
</gene>
<feature type="domain" description="DUF58" evidence="2">
    <location>
        <begin position="203"/>
        <end position="368"/>
    </location>
</feature>
<reference evidence="4" key="1">
    <citation type="journal article" date="2019" name="Int. J. Syst. Evol. Microbiol.">
        <title>The Global Catalogue of Microorganisms (GCM) 10K type strain sequencing project: providing services to taxonomists for standard genome sequencing and annotation.</title>
        <authorList>
            <consortium name="The Broad Institute Genomics Platform"/>
            <consortium name="The Broad Institute Genome Sequencing Center for Infectious Disease"/>
            <person name="Wu L."/>
            <person name="Ma J."/>
        </authorList>
    </citation>
    <scope>NUCLEOTIDE SEQUENCE [LARGE SCALE GENOMIC DNA]</scope>
    <source>
        <strain evidence="4">CCUG 60898</strain>
    </source>
</reference>
<proteinExistence type="predicted"/>
<comment type="caution">
    <text evidence="3">The sequence shown here is derived from an EMBL/GenBank/DDBJ whole genome shotgun (WGS) entry which is preliminary data.</text>
</comment>
<evidence type="ECO:0000313" key="3">
    <source>
        <dbReference type="EMBL" id="MFD0975173.1"/>
    </source>
</evidence>
<dbReference type="PANTHER" id="PTHR33608">
    <property type="entry name" value="BLL2464 PROTEIN"/>
    <property type="match status" value="1"/>
</dbReference>
<dbReference type="Pfam" id="PF01882">
    <property type="entry name" value="DUF58"/>
    <property type="match status" value="1"/>
</dbReference>
<name>A0ABW3IAT0_9FLAO</name>